<protein>
    <submittedName>
        <fullName evidence="2">Uncharacterized protein</fullName>
    </submittedName>
</protein>
<feature type="transmembrane region" description="Helical" evidence="1">
    <location>
        <begin position="142"/>
        <end position="166"/>
    </location>
</feature>
<gene>
    <name evidence="2" type="ORF">E0486_00100</name>
</gene>
<accession>A0A4R4E7F0</accession>
<organism evidence="2 3">
    <name type="scientific">Flaviaesturariibacter aridisoli</name>
    <dbReference type="NCBI Taxonomy" id="2545761"/>
    <lineage>
        <taxon>Bacteria</taxon>
        <taxon>Pseudomonadati</taxon>
        <taxon>Bacteroidota</taxon>
        <taxon>Chitinophagia</taxon>
        <taxon>Chitinophagales</taxon>
        <taxon>Chitinophagaceae</taxon>
        <taxon>Flaviaestuariibacter</taxon>
    </lineage>
</organism>
<evidence type="ECO:0000313" key="3">
    <source>
        <dbReference type="Proteomes" id="UP000295164"/>
    </source>
</evidence>
<proteinExistence type="predicted"/>
<sequence length="182" mass="20014">MQPTGPKTIRVLAIILASLGGLLFLTNSLLAMAFGAFDIPGKIERAIQRDGTPHPPPHAFFQMMKLMVPVAAITALLSLLLCLGSIFMVSFRQWARVLVCIVLALMLLGVWTLPFVMQPYLQEAMQQMDAERIARHFPIGRLMLAGQVAKAFVYSLPLATVLFLFARKSTGALFHPPGRQPS</sequence>
<keyword evidence="3" id="KW-1185">Reference proteome</keyword>
<dbReference type="AlphaFoldDB" id="A0A4R4E7F0"/>
<dbReference type="EMBL" id="SKFH01000001">
    <property type="protein sequence ID" value="TCZ74740.1"/>
    <property type="molecule type" value="Genomic_DNA"/>
</dbReference>
<keyword evidence="1" id="KW-0812">Transmembrane</keyword>
<dbReference type="Proteomes" id="UP000295164">
    <property type="component" value="Unassembled WGS sequence"/>
</dbReference>
<evidence type="ECO:0000313" key="2">
    <source>
        <dbReference type="EMBL" id="TCZ74740.1"/>
    </source>
</evidence>
<keyword evidence="1" id="KW-1133">Transmembrane helix</keyword>
<keyword evidence="1" id="KW-0472">Membrane</keyword>
<feature type="transmembrane region" description="Helical" evidence="1">
    <location>
        <begin position="94"/>
        <end position="121"/>
    </location>
</feature>
<name>A0A4R4E7F0_9BACT</name>
<feature type="transmembrane region" description="Helical" evidence="1">
    <location>
        <begin position="66"/>
        <end position="88"/>
    </location>
</feature>
<evidence type="ECO:0000256" key="1">
    <source>
        <dbReference type="SAM" id="Phobius"/>
    </source>
</evidence>
<comment type="caution">
    <text evidence="2">The sequence shown here is derived from an EMBL/GenBank/DDBJ whole genome shotgun (WGS) entry which is preliminary data.</text>
</comment>
<reference evidence="2 3" key="1">
    <citation type="submission" date="2019-03" db="EMBL/GenBank/DDBJ databases">
        <authorList>
            <person name="Kim M.K.M."/>
        </authorList>
    </citation>
    <scope>NUCLEOTIDE SEQUENCE [LARGE SCALE GENOMIC DNA]</scope>
    <source>
        <strain evidence="2 3">17J68-15</strain>
    </source>
</reference>
<feature type="transmembrane region" description="Helical" evidence="1">
    <location>
        <begin position="12"/>
        <end position="37"/>
    </location>
</feature>